<reference evidence="2" key="1">
    <citation type="submission" date="2014-09" db="EMBL/GenBank/DDBJ databases">
        <authorList>
            <person name="Magalhaes I.L.F."/>
            <person name="Oliveira U."/>
            <person name="Santos F.R."/>
            <person name="Vidigal T.H.D.A."/>
            <person name="Brescovit A.D."/>
            <person name="Santos A.J."/>
        </authorList>
    </citation>
    <scope>NUCLEOTIDE SEQUENCE</scope>
    <source>
        <tissue evidence="2">Shoot tissue taken approximately 20 cm above the soil surface</tissue>
    </source>
</reference>
<keyword evidence="1" id="KW-1133">Transmembrane helix</keyword>
<dbReference type="AlphaFoldDB" id="A0A0A9DPW6"/>
<protein>
    <submittedName>
        <fullName evidence="2">Uncharacterized protein</fullName>
    </submittedName>
</protein>
<keyword evidence="1" id="KW-0812">Transmembrane</keyword>
<organism evidence="2">
    <name type="scientific">Arundo donax</name>
    <name type="common">Giant reed</name>
    <name type="synonym">Donax arundinaceus</name>
    <dbReference type="NCBI Taxonomy" id="35708"/>
    <lineage>
        <taxon>Eukaryota</taxon>
        <taxon>Viridiplantae</taxon>
        <taxon>Streptophyta</taxon>
        <taxon>Embryophyta</taxon>
        <taxon>Tracheophyta</taxon>
        <taxon>Spermatophyta</taxon>
        <taxon>Magnoliopsida</taxon>
        <taxon>Liliopsida</taxon>
        <taxon>Poales</taxon>
        <taxon>Poaceae</taxon>
        <taxon>PACMAD clade</taxon>
        <taxon>Arundinoideae</taxon>
        <taxon>Arundineae</taxon>
        <taxon>Arundo</taxon>
    </lineage>
</organism>
<sequence>MSCHLFWKPTFILLRKHICHFLTVEGLPWLIVILPCCSSILPLTNPSIIFLRNLVHIWKCWNP</sequence>
<feature type="transmembrane region" description="Helical" evidence="1">
    <location>
        <begin position="21"/>
        <end position="41"/>
    </location>
</feature>
<evidence type="ECO:0000256" key="1">
    <source>
        <dbReference type="SAM" id="Phobius"/>
    </source>
</evidence>
<reference evidence="2" key="2">
    <citation type="journal article" date="2015" name="Data Brief">
        <title>Shoot transcriptome of the giant reed, Arundo donax.</title>
        <authorList>
            <person name="Barrero R.A."/>
            <person name="Guerrero F.D."/>
            <person name="Moolhuijzen P."/>
            <person name="Goolsby J.A."/>
            <person name="Tidwell J."/>
            <person name="Bellgard S.E."/>
            <person name="Bellgard M.I."/>
        </authorList>
    </citation>
    <scope>NUCLEOTIDE SEQUENCE</scope>
    <source>
        <tissue evidence="2">Shoot tissue taken approximately 20 cm above the soil surface</tissue>
    </source>
</reference>
<dbReference type="EMBL" id="GBRH01210210">
    <property type="protein sequence ID" value="JAD87685.1"/>
    <property type="molecule type" value="Transcribed_RNA"/>
</dbReference>
<name>A0A0A9DPW6_ARUDO</name>
<evidence type="ECO:0000313" key="2">
    <source>
        <dbReference type="EMBL" id="JAD87685.1"/>
    </source>
</evidence>
<accession>A0A0A9DPW6</accession>
<keyword evidence="1" id="KW-0472">Membrane</keyword>
<proteinExistence type="predicted"/>